<dbReference type="InterPro" id="IPR029044">
    <property type="entry name" value="Nucleotide-diphossugar_trans"/>
</dbReference>
<name>A0ABQ1RHL4_9MICO</name>
<evidence type="ECO:0000313" key="2">
    <source>
        <dbReference type="EMBL" id="GGD70087.1"/>
    </source>
</evidence>
<protein>
    <submittedName>
        <fullName evidence="2">Mycofactocin biosynthesis glycosyltransferase MftF</fullName>
    </submittedName>
</protein>
<dbReference type="RefSeq" id="WP_188435571.1">
    <property type="nucleotide sequence ID" value="NZ_BMCM01000001.1"/>
</dbReference>
<dbReference type="Pfam" id="PF00535">
    <property type="entry name" value="Glycos_transf_2"/>
    <property type="match status" value="1"/>
</dbReference>
<comment type="caution">
    <text evidence="2">The sequence shown here is derived from an EMBL/GenBank/DDBJ whole genome shotgun (WGS) entry which is preliminary data.</text>
</comment>
<proteinExistence type="predicted"/>
<gene>
    <name evidence="2" type="primary">mftF</name>
    <name evidence="2" type="ORF">GCM10007269_11640</name>
</gene>
<dbReference type="PANTHER" id="PTHR43646:SF6">
    <property type="entry name" value="PRE-MYCOFACTOCIN GLYCOSYLTRANSFERASE"/>
    <property type="match status" value="1"/>
</dbReference>
<dbReference type="NCBIfam" id="TIGR03965">
    <property type="entry name" value="mycofact_glyco"/>
    <property type="match status" value="1"/>
</dbReference>
<dbReference type="PANTHER" id="PTHR43646">
    <property type="entry name" value="GLYCOSYLTRANSFERASE"/>
    <property type="match status" value="1"/>
</dbReference>
<dbReference type="InterPro" id="IPR001173">
    <property type="entry name" value="Glyco_trans_2-like"/>
</dbReference>
<dbReference type="InterPro" id="IPR023981">
    <property type="entry name" value="MftF"/>
</dbReference>
<feature type="domain" description="Glycosyltransferase 2-like" evidence="1">
    <location>
        <begin position="87"/>
        <end position="209"/>
    </location>
</feature>
<evidence type="ECO:0000259" key="1">
    <source>
        <dbReference type="Pfam" id="PF00535"/>
    </source>
</evidence>
<reference evidence="3" key="1">
    <citation type="journal article" date="2019" name="Int. J. Syst. Evol. Microbiol.">
        <title>The Global Catalogue of Microorganisms (GCM) 10K type strain sequencing project: providing services to taxonomists for standard genome sequencing and annotation.</title>
        <authorList>
            <consortium name="The Broad Institute Genomics Platform"/>
            <consortium name="The Broad Institute Genome Sequencing Center for Infectious Disease"/>
            <person name="Wu L."/>
            <person name="Ma J."/>
        </authorList>
    </citation>
    <scope>NUCLEOTIDE SEQUENCE [LARGE SCALE GENOMIC DNA]</scope>
    <source>
        <strain evidence="3">CCM 7640</strain>
    </source>
</reference>
<accession>A0ABQ1RHL4</accession>
<keyword evidence="3" id="KW-1185">Reference proteome</keyword>
<organism evidence="2 3">
    <name type="scientific">Microbacterium murale</name>
    <dbReference type="NCBI Taxonomy" id="1081040"/>
    <lineage>
        <taxon>Bacteria</taxon>
        <taxon>Bacillati</taxon>
        <taxon>Actinomycetota</taxon>
        <taxon>Actinomycetes</taxon>
        <taxon>Micrococcales</taxon>
        <taxon>Microbacteriaceae</taxon>
        <taxon>Microbacterium</taxon>
    </lineage>
</organism>
<dbReference type="SUPFAM" id="SSF53448">
    <property type="entry name" value="Nucleotide-diphospho-sugar transferases"/>
    <property type="match status" value="1"/>
</dbReference>
<dbReference type="Gene3D" id="3.90.550.10">
    <property type="entry name" value="Spore Coat Polysaccharide Biosynthesis Protein SpsA, Chain A"/>
    <property type="match status" value="1"/>
</dbReference>
<evidence type="ECO:0000313" key="3">
    <source>
        <dbReference type="Proteomes" id="UP000629365"/>
    </source>
</evidence>
<dbReference type="EMBL" id="BMCM01000001">
    <property type="protein sequence ID" value="GGD70087.1"/>
    <property type="molecule type" value="Genomic_DNA"/>
</dbReference>
<sequence length="473" mass="51174">MTLPLPIGFVVALNHRTKVRDGGRTLVGGSPTRLLHLSPAARAMLIDGRVRVADHASATFADRLLETGIGDPVADELPGLNPQLITWVIPVRDRPAGLDRLLESITSSYGEAKIIVVDDGSIDPAATERISASHGAETVLLTPNLGVAAARNAGLAKVTTPFVAFVDSDVTVNADTMQILARHFADPRVVIVAPRVVGVPSDRGTTWVNRYEDARSSLDLGGHPGTVRPRALVSWVSGTTLLCRVDGIGDGFAADMRSGEDVDIVWRAAEQGRRVRYEPAATVLHEHRSTALAWMKRKAFYGTGAFQLGRRHPGSIAPAILPPWAVALVLSLIAQRRWSLPLAAAICVATTAKISRKAGRSDHPRRLAAELTMSGAAAAVVQGMALLLRHWWPAVVVLAVFSKRLRRAVLLAHLADVTIEFIRLRPKLDPVRFASARRLDDLAYGAGVWFAAIRGRSYRSLMPDFRDQATRSR</sequence>
<dbReference type="Proteomes" id="UP000629365">
    <property type="component" value="Unassembled WGS sequence"/>
</dbReference>